<dbReference type="SUPFAM" id="SSF53067">
    <property type="entry name" value="Actin-like ATPase domain"/>
    <property type="match status" value="1"/>
</dbReference>
<evidence type="ECO:0000256" key="1">
    <source>
        <dbReference type="ARBA" id="ARBA00006479"/>
    </source>
</evidence>
<dbReference type="Pfam" id="PF00480">
    <property type="entry name" value="ROK"/>
    <property type="match status" value="1"/>
</dbReference>
<accession>A0ABX0TH92</accession>
<dbReference type="EMBL" id="JAAOZD010000003">
    <property type="protein sequence ID" value="NIJ01250.1"/>
    <property type="molecule type" value="Genomic_DNA"/>
</dbReference>
<gene>
    <name evidence="2" type="ORF">FHR86_001571</name>
</gene>
<dbReference type="EC" id="2.7.1.2" evidence="2"/>
<reference evidence="2 3" key="1">
    <citation type="submission" date="2020-03" db="EMBL/GenBank/DDBJ databases">
        <title>Genomic Encyclopedia of Type Strains, Phase III (KMG-III): the genomes of soil and plant-associated and newly described type strains.</title>
        <authorList>
            <person name="Whitman W."/>
        </authorList>
    </citation>
    <scope>NUCLEOTIDE SEQUENCE [LARGE SCALE GENOMIC DNA]</scope>
    <source>
        <strain evidence="2 3">CECT 4207</strain>
    </source>
</reference>
<dbReference type="Gene3D" id="3.30.420.40">
    <property type="match status" value="2"/>
</dbReference>
<evidence type="ECO:0000313" key="3">
    <source>
        <dbReference type="Proteomes" id="UP000802392"/>
    </source>
</evidence>
<proteinExistence type="inferred from homology"/>
<organism evidence="2 3">
    <name type="scientific">Paenarthrobacter ilicis</name>
    <dbReference type="NCBI Taxonomy" id="43665"/>
    <lineage>
        <taxon>Bacteria</taxon>
        <taxon>Bacillati</taxon>
        <taxon>Actinomycetota</taxon>
        <taxon>Actinomycetes</taxon>
        <taxon>Micrococcales</taxon>
        <taxon>Micrococcaceae</taxon>
        <taxon>Paenarthrobacter</taxon>
    </lineage>
</organism>
<name>A0ABX0TH92_9MICC</name>
<dbReference type="InterPro" id="IPR000600">
    <property type="entry name" value="ROK"/>
</dbReference>
<dbReference type="InterPro" id="IPR043129">
    <property type="entry name" value="ATPase_NBD"/>
</dbReference>
<dbReference type="PANTHER" id="PTHR18964:SF169">
    <property type="entry name" value="N-ACETYLMANNOSAMINE KINASE"/>
    <property type="match status" value="1"/>
</dbReference>
<evidence type="ECO:0000313" key="2">
    <source>
        <dbReference type="EMBL" id="NIJ01250.1"/>
    </source>
</evidence>
<dbReference type="Proteomes" id="UP000802392">
    <property type="component" value="Unassembled WGS sequence"/>
</dbReference>
<keyword evidence="2" id="KW-0808">Transferase</keyword>
<keyword evidence="3" id="KW-1185">Reference proteome</keyword>
<dbReference type="GO" id="GO:0004340">
    <property type="term" value="F:glucokinase activity"/>
    <property type="evidence" value="ECO:0007669"/>
    <property type="project" value="UniProtKB-EC"/>
</dbReference>
<dbReference type="PANTHER" id="PTHR18964">
    <property type="entry name" value="ROK (REPRESSOR, ORF, KINASE) FAMILY"/>
    <property type="match status" value="1"/>
</dbReference>
<dbReference type="RefSeq" id="WP_167265027.1">
    <property type="nucleotide sequence ID" value="NZ_BAAAVO010000013.1"/>
</dbReference>
<comment type="similarity">
    <text evidence="1">Belongs to the ROK (NagC/XylR) family.</text>
</comment>
<sequence>MTAPVAQATHVIGVDLGGTKTAAGVVAPSGEVLMSETIPTLNRDGGEAILDATAALITGLVERAADAGMSVSGVGIGSAGVIDASSGTVVSATDAIHGWAGTELVSGLSSRLSLPATSVRAVNDVHAHALGESWLGAAAGSSSSLMVAFGTGVGGSFVLDGSPVLGHRFVGGHVGHFASPYAYSDGVPLPCVCGSAGHVEAIASGPAIYETYLRFGGSTSEASDTRGLFGLASSSAHDGGAGGASAGDRTAALRAIDVGAAAAGQAVGGLINILDPGTVVISGGLADAGELWWTPMETALRKELLSPLASVPVVRATLGNTAAIVGAAKLVLP</sequence>
<comment type="caution">
    <text evidence="2">The sequence shown here is derived from an EMBL/GenBank/DDBJ whole genome shotgun (WGS) entry which is preliminary data.</text>
</comment>
<protein>
    <submittedName>
        <fullName evidence="2">Glucokinase</fullName>
        <ecNumber evidence="2">2.7.1.2</ecNumber>
    </submittedName>
</protein>